<feature type="region of interest" description="Disordered" evidence="1">
    <location>
        <begin position="1"/>
        <end position="161"/>
    </location>
</feature>
<accession>A0A9Q3JGS7</accession>
<sequence>MTPSPLRNVGFPRNQPEHWPRKQKGRKQPMTGPNDKSTTRGFGRFRTSHTNLKTPERPLYKENGQQKFEYGSIIGRSGNNIPEDLSQENELDGSHELNEGLEYQQRSKALRRKSNHNQREPCINTSHKKGLQMKAPSQIQVPQDMGEEPPSSQQQARSSRP</sequence>
<protein>
    <submittedName>
        <fullName evidence="2">Uncharacterized protein</fullName>
    </submittedName>
</protein>
<organism evidence="2 3">
    <name type="scientific">Austropuccinia psidii MF-1</name>
    <dbReference type="NCBI Taxonomy" id="1389203"/>
    <lineage>
        <taxon>Eukaryota</taxon>
        <taxon>Fungi</taxon>
        <taxon>Dikarya</taxon>
        <taxon>Basidiomycota</taxon>
        <taxon>Pucciniomycotina</taxon>
        <taxon>Pucciniomycetes</taxon>
        <taxon>Pucciniales</taxon>
        <taxon>Sphaerophragmiaceae</taxon>
        <taxon>Austropuccinia</taxon>
    </lineage>
</organism>
<dbReference type="AlphaFoldDB" id="A0A9Q3JGS7"/>
<feature type="compositionally biased region" description="Low complexity" evidence="1">
    <location>
        <begin position="149"/>
        <end position="161"/>
    </location>
</feature>
<name>A0A9Q3JGS7_9BASI</name>
<keyword evidence="3" id="KW-1185">Reference proteome</keyword>
<dbReference type="EMBL" id="AVOT02071480">
    <property type="protein sequence ID" value="MBW0561761.1"/>
    <property type="molecule type" value="Genomic_DNA"/>
</dbReference>
<reference evidence="2" key="1">
    <citation type="submission" date="2021-03" db="EMBL/GenBank/DDBJ databases">
        <title>Draft genome sequence of rust myrtle Austropuccinia psidii MF-1, a brazilian biotype.</title>
        <authorList>
            <person name="Quecine M.C."/>
            <person name="Pachon D.M.R."/>
            <person name="Bonatelli M.L."/>
            <person name="Correr F.H."/>
            <person name="Franceschini L.M."/>
            <person name="Leite T.F."/>
            <person name="Margarido G.R.A."/>
            <person name="Almeida C.A."/>
            <person name="Ferrarezi J.A."/>
            <person name="Labate C.A."/>
        </authorList>
    </citation>
    <scope>NUCLEOTIDE SEQUENCE</scope>
    <source>
        <strain evidence="2">MF-1</strain>
    </source>
</reference>
<gene>
    <name evidence="2" type="ORF">O181_101476</name>
</gene>
<proteinExistence type="predicted"/>
<evidence type="ECO:0000256" key="1">
    <source>
        <dbReference type="SAM" id="MobiDB-lite"/>
    </source>
</evidence>
<dbReference type="Proteomes" id="UP000765509">
    <property type="component" value="Unassembled WGS sequence"/>
</dbReference>
<evidence type="ECO:0000313" key="2">
    <source>
        <dbReference type="EMBL" id="MBW0561761.1"/>
    </source>
</evidence>
<evidence type="ECO:0000313" key="3">
    <source>
        <dbReference type="Proteomes" id="UP000765509"/>
    </source>
</evidence>
<comment type="caution">
    <text evidence="2">The sequence shown here is derived from an EMBL/GenBank/DDBJ whole genome shotgun (WGS) entry which is preliminary data.</text>
</comment>